<feature type="compositionally biased region" description="Basic and acidic residues" evidence="1">
    <location>
        <begin position="47"/>
        <end position="59"/>
    </location>
</feature>
<reference evidence="2 3" key="1">
    <citation type="journal article" date="2024" name="G3 (Bethesda)">
        <title>Genome assembly of Hibiscus sabdariffa L. provides insights into metabolisms of medicinal natural products.</title>
        <authorList>
            <person name="Kim T."/>
        </authorList>
    </citation>
    <scope>NUCLEOTIDE SEQUENCE [LARGE SCALE GENOMIC DNA]</scope>
    <source>
        <strain evidence="2">TK-2024</strain>
        <tissue evidence="2">Old leaves</tissue>
    </source>
</reference>
<name>A0ABR2TFJ4_9ROSI</name>
<organism evidence="2 3">
    <name type="scientific">Hibiscus sabdariffa</name>
    <name type="common">roselle</name>
    <dbReference type="NCBI Taxonomy" id="183260"/>
    <lineage>
        <taxon>Eukaryota</taxon>
        <taxon>Viridiplantae</taxon>
        <taxon>Streptophyta</taxon>
        <taxon>Embryophyta</taxon>
        <taxon>Tracheophyta</taxon>
        <taxon>Spermatophyta</taxon>
        <taxon>Magnoliopsida</taxon>
        <taxon>eudicotyledons</taxon>
        <taxon>Gunneridae</taxon>
        <taxon>Pentapetalae</taxon>
        <taxon>rosids</taxon>
        <taxon>malvids</taxon>
        <taxon>Malvales</taxon>
        <taxon>Malvaceae</taxon>
        <taxon>Malvoideae</taxon>
        <taxon>Hibiscus</taxon>
    </lineage>
</organism>
<dbReference type="Proteomes" id="UP001396334">
    <property type="component" value="Unassembled WGS sequence"/>
</dbReference>
<sequence length="135" mass="15661">MKLNRKRGQGKAYMKETLKRIIFGIRRVDELRTQTMKEMSLSAEMMGRGREQMRCAETKGKRKKGKQGSRRAVNIIINLGSQQGEEQGFLRGRRQVGGKENHIRKPFFSSRLIQKDMESQELGYRFHSIWGAAKS</sequence>
<evidence type="ECO:0000313" key="3">
    <source>
        <dbReference type="Proteomes" id="UP001396334"/>
    </source>
</evidence>
<comment type="caution">
    <text evidence="2">The sequence shown here is derived from an EMBL/GenBank/DDBJ whole genome shotgun (WGS) entry which is preliminary data.</text>
</comment>
<evidence type="ECO:0000313" key="2">
    <source>
        <dbReference type="EMBL" id="KAK9036265.1"/>
    </source>
</evidence>
<accession>A0ABR2TFJ4</accession>
<proteinExistence type="predicted"/>
<evidence type="ECO:0000256" key="1">
    <source>
        <dbReference type="SAM" id="MobiDB-lite"/>
    </source>
</evidence>
<keyword evidence="3" id="KW-1185">Reference proteome</keyword>
<dbReference type="EMBL" id="JBBPBN010000006">
    <property type="protein sequence ID" value="KAK9036265.1"/>
    <property type="molecule type" value="Genomic_DNA"/>
</dbReference>
<feature type="compositionally biased region" description="Basic residues" evidence="1">
    <location>
        <begin position="60"/>
        <end position="69"/>
    </location>
</feature>
<feature type="region of interest" description="Disordered" evidence="1">
    <location>
        <begin position="40"/>
        <end position="72"/>
    </location>
</feature>
<gene>
    <name evidence="2" type="ORF">V6N11_078273</name>
</gene>
<protein>
    <submittedName>
        <fullName evidence="2">Uncharacterized protein</fullName>
    </submittedName>
</protein>